<dbReference type="PANTHER" id="PTHR12677">
    <property type="entry name" value="GOLGI APPARATUS MEMBRANE PROTEIN TVP38-RELATED"/>
    <property type="match status" value="1"/>
</dbReference>
<keyword evidence="4 6" id="KW-1133">Transmembrane helix</keyword>
<keyword evidence="5 6" id="KW-0472">Membrane</keyword>
<feature type="transmembrane region" description="Helical" evidence="6">
    <location>
        <begin position="9"/>
        <end position="27"/>
    </location>
</feature>
<dbReference type="EMBL" id="HBGZ01016124">
    <property type="protein sequence ID" value="CAD9604540.1"/>
    <property type="molecule type" value="Transcribed_RNA"/>
</dbReference>
<evidence type="ECO:0000256" key="5">
    <source>
        <dbReference type="ARBA" id="ARBA00023136"/>
    </source>
</evidence>
<feature type="transmembrane region" description="Helical" evidence="6">
    <location>
        <begin position="121"/>
        <end position="140"/>
    </location>
</feature>
<evidence type="ECO:0000313" key="8">
    <source>
        <dbReference type="EMBL" id="CAD9604540.1"/>
    </source>
</evidence>
<dbReference type="InterPro" id="IPR015414">
    <property type="entry name" value="TMEM64"/>
</dbReference>
<dbReference type="GO" id="GO:0005886">
    <property type="term" value="C:plasma membrane"/>
    <property type="evidence" value="ECO:0007669"/>
    <property type="project" value="UniProtKB-SubCell"/>
</dbReference>
<comment type="subcellular location">
    <subcellularLocation>
        <location evidence="1">Cell membrane</location>
        <topology evidence="1">Multi-pass membrane protein</topology>
    </subcellularLocation>
</comment>
<evidence type="ECO:0000256" key="1">
    <source>
        <dbReference type="ARBA" id="ARBA00004651"/>
    </source>
</evidence>
<keyword evidence="3 6" id="KW-0812">Transmembrane</keyword>
<accession>A0A7S2PLP8</accession>
<evidence type="ECO:0000256" key="3">
    <source>
        <dbReference type="ARBA" id="ARBA00022692"/>
    </source>
</evidence>
<organism evidence="8">
    <name type="scientific">Skeletonema marinoi</name>
    <dbReference type="NCBI Taxonomy" id="267567"/>
    <lineage>
        <taxon>Eukaryota</taxon>
        <taxon>Sar</taxon>
        <taxon>Stramenopiles</taxon>
        <taxon>Ochrophyta</taxon>
        <taxon>Bacillariophyta</taxon>
        <taxon>Coscinodiscophyceae</taxon>
        <taxon>Thalassiosirophycidae</taxon>
        <taxon>Thalassiosirales</taxon>
        <taxon>Skeletonemataceae</taxon>
        <taxon>Skeletonema</taxon>
        <taxon>Skeletonema marinoi-dohrnii complex</taxon>
    </lineage>
</organism>
<feature type="transmembrane region" description="Helical" evidence="6">
    <location>
        <begin position="47"/>
        <end position="65"/>
    </location>
</feature>
<reference evidence="8" key="1">
    <citation type="submission" date="2021-01" db="EMBL/GenBank/DDBJ databases">
        <authorList>
            <person name="Corre E."/>
            <person name="Pelletier E."/>
            <person name="Niang G."/>
            <person name="Scheremetjew M."/>
            <person name="Finn R."/>
            <person name="Kale V."/>
            <person name="Holt S."/>
            <person name="Cochrane G."/>
            <person name="Meng A."/>
            <person name="Brown T."/>
            <person name="Cohen L."/>
        </authorList>
    </citation>
    <scope>NUCLEOTIDE SEQUENCE</scope>
    <source>
        <strain evidence="8">SM1012Den-03</strain>
    </source>
</reference>
<dbReference type="AlphaFoldDB" id="A0A7S2PLP8"/>
<feature type="domain" description="VTT" evidence="7">
    <location>
        <begin position="27"/>
        <end position="142"/>
    </location>
</feature>
<evidence type="ECO:0000256" key="2">
    <source>
        <dbReference type="ARBA" id="ARBA00022475"/>
    </source>
</evidence>
<gene>
    <name evidence="8" type="ORF">SMAR0320_LOCUS11550</name>
</gene>
<evidence type="ECO:0000256" key="4">
    <source>
        <dbReference type="ARBA" id="ARBA00022989"/>
    </source>
</evidence>
<dbReference type="InterPro" id="IPR032816">
    <property type="entry name" value="VTT_dom"/>
</dbReference>
<protein>
    <recommendedName>
        <fullName evidence="7">VTT domain-containing protein</fullName>
    </recommendedName>
</protein>
<proteinExistence type="predicted"/>
<keyword evidence="2" id="KW-1003">Cell membrane</keyword>
<evidence type="ECO:0000259" key="7">
    <source>
        <dbReference type="Pfam" id="PF09335"/>
    </source>
</evidence>
<dbReference type="Pfam" id="PF09335">
    <property type="entry name" value="VTT_dom"/>
    <property type="match status" value="1"/>
</dbReference>
<sequence>MSQSGTKGMVAYVLSFTAWTMTVGVTTPVETAAGMAFPLKQSIPLSALGKIGGAFCQYVLAKYLFSDYAREKMKDNEWMGKIDKSFKSHPFGVALIWRFSPLPEFVKNVGPSLVKTLKTRYQLLAILAHGLPFTILWSFMGAETAAVARGGEASVLLKRLVAIISSVGLFVSPTLFGMWLKGLGDDTKSESQ</sequence>
<feature type="transmembrane region" description="Helical" evidence="6">
    <location>
        <begin position="160"/>
        <end position="180"/>
    </location>
</feature>
<dbReference type="PANTHER" id="PTHR12677:SF59">
    <property type="entry name" value="GOLGI APPARATUS MEMBRANE PROTEIN TVP38-RELATED"/>
    <property type="match status" value="1"/>
</dbReference>
<evidence type="ECO:0000256" key="6">
    <source>
        <dbReference type="SAM" id="Phobius"/>
    </source>
</evidence>
<name>A0A7S2PLP8_9STRA</name>